<keyword evidence="7" id="KW-1185">Reference proteome</keyword>
<evidence type="ECO:0000256" key="3">
    <source>
        <dbReference type="ARBA" id="ARBA00022801"/>
    </source>
</evidence>
<evidence type="ECO:0000313" key="7">
    <source>
        <dbReference type="Proteomes" id="UP001501083"/>
    </source>
</evidence>
<evidence type="ECO:0000256" key="1">
    <source>
        <dbReference type="ARBA" id="ARBA00010088"/>
    </source>
</evidence>
<evidence type="ECO:0000259" key="5">
    <source>
        <dbReference type="Pfam" id="PF06441"/>
    </source>
</evidence>
<dbReference type="PANTHER" id="PTHR21661">
    <property type="entry name" value="EPOXIDE HYDROLASE 1-RELATED"/>
    <property type="match status" value="1"/>
</dbReference>
<dbReference type="PIRSF" id="PIRSF001112">
    <property type="entry name" value="Epoxide_hydrolase"/>
    <property type="match status" value="1"/>
</dbReference>
<protein>
    <submittedName>
        <fullName evidence="6">Epoxide hydrolase</fullName>
    </submittedName>
</protein>
<proteinExistence type="inferred from homology"/>
<dbReference type="Gene3D" id="3.40.50.1820">
    <property type="entry name" value="alpha/beta hydrolase"/>
    <property type="match status" value="1"/>
</dbReference>
<feature type="domain" description="Epoxide hydrolase N-terminal" evidence="5">
    <location>
        <begin position="83"/>
        <end position="187"/>
    </location>
</feature>
<comment type="similarity">
    <text evidence="1">Belongs to the peptidase S33 family.</text>
</comment>
<sequence>MIARPSTHALRRGAMSAPRMQSSATTVRALSTRLCLLALPMAALLACRVAVASPYEESAMNTTTAATASASAATSAAAQDQSIRPFKFHATQEQLDDLRRRVKATKWPDKETVGDQSQGVQLATLRKLAEYWGSEYDWRPFEARLQALPQFVTNIDGVDIHFIHVRSKHAGALPVIVTHGWPGSIAEQMKIIGPLTDPTAHGGKASDAFDVVIPSLPGYGFSGKPTETGWDPIRIARAWVVLMKRLGYNRFVAQGGDWGNAVTEQMALLKAPELIGIHTNMPATVPADIEAALQARQPAPAGLSADEKRAYEQLDYFYRHGLGYAQEMAGRPQTLYAIADSPVGLAAWMLDHDATSLALITRVFDGQPEGLSRDDVLDNVTLYWLSNTAVSSARLYWESKLAFFAPKGVPIPVGVSAFPDELYQAPKSWTERAYPKLIHYNRLPKGGHFAAWEQPADFVDELRATFRPLR</sequence>
<name>A0ABP9LCI8_9GAMM</name>
<accession>A0ABP9LCI8</accession>
<dbReference type="PANTHER" id="PTHR21661:SF35">
    <property type="entry name" value="EPOXIDE HYDROLASE"/>
    <property type="match status" value="1"/>
</dbReference>
<keyword evidence="3 6" id="KW-0378">Hydrolase</keyword>
<dbReference type="PRINTS" id="PR00412">
    <property type="entry name" value="EPOXHYDRLASE"/>
</dbReference>
<dbReference type="GO" id="GO:0016787">
    <property type="term" value="F:hydrolase activity"/>
    <property type="evidence" value="ECO:0007669"/>
    <property type="project" value="UniProtKB-KW"/>
</dbReference>
<dbReference type="EMBL" id="BAABKY010000002">
    <property type="protein sequence ID" value="GAA5073635.1"/>
    <property type="molecule type" value="Genomic_DNA"/>
</dbReference>
<dbReference type="Pfam" id="PF06441">
    <property type="entry name" value="EHN"/>
    <property type="match status" value="1"/>
</dbReference>
<evidence type="ECO:0000313" key="6">
    <source>
        <dbReference type="EMBL" id="GAA5073635.1"/>
    </source>
</evidence>
<dbReference type="InterPro" id="IPR029058">
    <property type="entry name" value="AB_hydrolase_fold"/>
</dbReference>
<evidence type="ECO:0000256" key="4">
    <source>
        <dbReference type="SAM" id="MobiDB-lite"/>
    </source>
</evidence>
<evidence type="ECO:0000256" key="2">
    <source>
        <dbReference type="ARBA" id="ARBA00022797"/>
    </source>
</evidence>
<dbReference type="Proteomes" id="UP001501083">
    <property type="component" value="Unassembled WGS sequence"/>
</dbReference>
<dbReference type="SUPFAM" id="SSF53474">
    <property type="entry name" value="alpha/beta-Hydrolases"/>
    <property type="match status" value="1"/>
</dbReference>
<comment type="caution">
    <text evidence="6">The sequence shown here is derived from an EMBL/GenBank/DDBJ whole genome shotgun (WGS) entry which is preliminary data.</text>
</comment>
<feature type="region of interest" description="Disordered" evidence="4">
    <location>
        <begin position="1"/>
        <end position="23"/>
    </location>
</feature>
<dbReference type="InterPro" id="IPR010497">
    <property type="entry name" value="Epoxide_hydro_N"/>
</dbReference>
<dbReference type="InterPro" id="IPR016292">
    <property type="entry name" value="Epoxide_hydrolase"/>
</dbReference>
<gene>
    <name evidence="6" type="ORF">GCM10025759_15030</name>
</gene>
<reference evidence="7" key="1">
    <citation type="journal article" date="2019" name="Int. J. Syst. Evol. Microbiol.">
        <title>The Global Catalogue of Microorganisms (GCM) 10K type strain sequencing project: providing services to taxonomists for standard genome sequencing and annotation.</title>
        <authorList>
            <consortium name="The Broad Institute Genomics Platform"/>
            <consortium name="The Broad Institute Genome Sequencing Center for Infectious Disease"/>
            <person name="Wu L."/>
            <person name="Ma J."/>
        </authorList>
    </citation>
    <scope>NUCLEOTIDE SEQUENCE [LARGE SCALE GENOMIC DNA]</scope>
    <source>
        <strain evidence="7">JCM 19212</strain>
    </source>
</reference>
<organism evidence="6 7">
    <name type="scientific">Lysobacter panacisoli</name>
    <dbReference type="NCBI Taxonomy" id="1255263"/>
    <lineage>
        <taxon>Bacteria</taxon>
        <taxon>Pseudomonadati</taxon>
        <taxon>Pseudomonadota</taxon>
        <taxon>Gammaproteobacteria</taxon>
        <taxon>Lysobacterales</taxon>
        <taxon>Lysobacteraceae</taxon>
        <taxon>Lysobacter</taxon>
    </lineage>
</organism>
<dbReference type="InterPro" id="IPR000639">
    <property type="entry name" value="Epox_hydrolase-like"/>
</dbReference>
<keyword evidence="2" id="KW-0058">Aromatic hydrocarbons catabolism</keyword>